<dbReference type="PROSITE" id="PS51257">
    <property type="entry name" value="PROKAR_LIPOPROTEIN"/>
    <property type="match status" value="1"/>
</dbReference>
<feature type="chain" id="PRO_5026360533" description="Lipoprotein" evidence="2">
    <location>
        <begin position="25"/>
        <end position="126"/>
    </location>
</feature>
<protein>
    <recommendedName>
        <fullName evidence="5">Lipoprotein</fullName>
    </recommendedName>
</protein>
<organism evidence="3 4">
    <name type="scientific">Flagellimonas oceani</name>
    <dbReference type="NCBI Taxonomy" id="2698672"/>
    <lineage>
        <taxon>Bacteria</taxon>
        <taxon>Pseudomonadati</taxon>
        <taxon>Bacteroidota</taxon>
        <taxon>Flavobacteriia</taxon>
        <taxon>Flavobacteriales</taxon>
        <taxon>Flavobacteriaceae</taxon>
        <taxon>Flagellimonas</taxon>
    </lineage>
</organism>
<keyword evidence="4" id="KW-1185">Reference proteome</keyword>
<evidence type="ECO:0000313" key="3">
    <source>
        <dbReference type="EMBL" id="QII43581.1"/>
    </source>
</evidence>
<feature type="signal peptide" evidence="2">
    <location>
        <begin position="1"/>
        <end position="24"/>
    </location>
</feature>
<evidence type="ECO:0000256" key="2">
    <source>
        <dbReference type="SAM" id="SignalP"/>
    </source>
</evidence>
<dbReference type="EMBL" id="CP049616">
    <property type="protein sequence ID" value="QII43581.1"/>
    <property type="molecule type" value="Genomic_DNA"/>
</dbReference>
<accession>A0A6G7IY96</accession>
<gene>
    <name evidence="3" type="ORF">GVT53_02405</name>
</gene>
<evidence type="ECO:0000256" key="1">
    <source>
        <dbReference type="SAM" id="MobiDB-lite"/>
    </source>
</evidence>
<keyword evidence="2" id="KW-0732">Signal</keyword>
<reference evidence="3 4" key="1">
    <citation type="submission" date="2020-02" db="EMBL/GenBank/DDBJ databases">
        <title>Complete genome of Muricauda sp. 501str8.</title>
        <authorList>
            <person name="Dong B."/>
            <person name="Zhu S."/>
            <person name="Yang J."/>
            <person name="Chen J."/>
        </authorList>
    </citation>
    <scope>NUCLEOTIDE SEQUENCE [LARGE SCALE GENOMIC DNA]</scope>
    <source>
        <strain evidence="3 4">501str8</strain>
    </source>
</reference>
<evidence type="ECO:0000313" key="4">
    <source>
        <dbReference type="Proteomes" id="UP000502928"/>
    </source>
</evidence>
<name>A0A6G7IY96_9FLAO</name>
<proteinExistence type="predicted"/>
<evidence type="ECO:0008006" key="5">
    <source>
        <dbReference type="Google" id="ProtNLM"/>
    </source>
</evidence>
<feature type="compositionally biased region" description="Polar residues" evidence="1">
    <location>
        <begin position="104"/>
        <end position="126"/>
    </location>
</feature>
<dbReference type="KEGG" id="mut:GVT53_02405"/>
<feature type="region of interest" description="Disordered" evidence="1">
    <location>
        <begin position="103"/>
        <end position="126"/>
    </location>
</feature>
<sequence>MKQVKIIYVILVLAVGLSCSTDNGNESQEQAIFAGNWSGTYTGGDSGTWTATIDSNGSVEGEAFSNNLQQSLPLNGSIDTSGDFRATVGSAMNGATFKGAFASDQGSGTWENSTDQISGSWTGTKD</sequence>
<dbReference type="AlphaFoldDB" id="A0A6G7IY96"/>
<dbReference type="RefSeq" id="WP_166247251.1">
    <property type="nucleotide sequence ID" value="NZ_CP049616.1"/>
</dbReference>
<dbReference type="Proteomes" id="UP000502928">
    <property type="component" value="Chromosome"/>
</dbReference>